<feature type="domain" description="EamA" evidence="6">
    <location>
        <begin position="10"/>
        <end position="133"/>
    </location>
</feature>
<evidence type="ECO:0000256" key="2">
    <source>
        <dbReference type="ARBA" id="ARBA00022692"/>
    </source>
</evidence>
<gene>
    <name evidence="7" type="ORF">FHG66_13555</name>
</gene>
<feature type="domain" description="EamA" evidence="6">
    <location>
        <begin position="143"/>
        <end position="279"/>
    </location>
</feature>
<dbReference type="Pfam" id="PF00892">
    <property type="entry name" value="EamA"/>
    <property type="match status" value="2"/>
</dbReference>
<accession>A0A5C4MV94</accession>
<dbReference type="PANTHER" id="PTHR32322:SF9">
    <property type="entry name" value="AMINO-ACID METABOLITE EFFLUX PUMP-RELATED"/>
    <property type="match status" value="1"/>
</dbReference>
<evidence type="ECO:0000256" key="4">
    <source>
        <dbReference type="ARBA" id="ARBA00023136"/>
    </source>
</evidence>
<dbReference type="InterPro" id="IPR037185">
    <property type="entry name" value="EmrE-like"/>
</dbReference>
<keyword evidence="2 5" id="KW-0812">Transmembrane</keyword>
<keyword evidence="3 5" id="KW-1133">Transmembrane helix</keyword>
<dbReference type="OrthoDB" id="7158585at2"/>
<dbReference type="InterPro" id="IPR050638">
    <property type="entry name" value="AA-Vitamin_Transporters"/>
</dbReference>
<protein>
    <submittedName>
        <fullName evidence="7">EamA family transporter</fullName>
    </submittedName>
</protein>
<feature type="transmembrane region" description="Helical" evidence="5">
    <location>
        <begin position="60"/>
        <end position="82"/>
    </location>
</feature>
<dbReference type="GO" id="GO:0016020">
    <property type="term" value="C:membrane"/>
    <property type="evidence" value="ECO:0007669"/>
    <property type="project" value="UniProtKB-SubCell"/>
</dbReference>
<comment type="caution">
    <text evidence="7">The sequence shown here is derived from an EMBL/GenBank/DDBJ whole genome shotgun (WGS) entry which is preliminary data.</text>
</comment>
<dbReference type="RefSeq" id="WP_139077592.1">
    <property type="nucleotide sequence ID" value="NZ_VDFU01000016.1"/>
</dbReference>
<feature type="transmembrane region" description="Helical" evidence="5">
    <location>
        <begin position="36"/>
        <end position="53"/>
    </location>
</feature>
<evidence type="ECO:0000256" key="5">
    <source>
        <dbReference type="SAM" id="Phobius"/>
    </source>
</evidence>
<keyword evidence="8" id="KW-1185">Reference proteome</keyword>
<name>A0A5C4MV94_9RHOB</name>
<sequence>MDRMPFRHLALALLVVAVWGTNFVVIRVGLDHLPPFLFAGLRFVLAALPALVVPRPKVAWRFLAGYGLLIGAGQFGLLFLAMRGQISPGLASLVVQMQVFLTIGLSVWWMGERVRAYQLVALAVAASGILVIALNTDGTTTPLGLGLVLLAALSWAGGNLVAKASRARDLLPVVIWGSLFSFPPLLALSFVFEGWPAIRAGLVAADAMTWAAVLWQTVANSLFGYAAWGWLLARHPAAAITPMALLVPVFGLGASALWLGEPLPAWKLAAAALVIGGLAAGVLAPLWRARRTASG</sequence>
<dbReference type="PANTHER" id="PTHR32322">
    <property type="entry name" value="INNER MEMBRANE TRANSPORTER"/>
    <property type="match status" value="1"/>
</dbReference>
<feature type="transmembrane region" description="Helical" evidence="5">
    <location>
        <begin position="240"/>
        <end position="259"/>
    </location>
</feature>
<proteinExistence type="predicted"/>
<evidence type="ECO:0000256" key="1">
    <source>
        <dbReference type="ARBA" id="ARBA00004141"/>
    </source>
</evidence>
<organism evidence="7 8">
    <name type="scientific">Rubellimicrobium rubrum</name>
    <dbReference type="NCBI Taxonomy" id="2585369"/>
    <lineage>
        <taxon>Bacteria</taxon>
        <taxon>Pseudomonadati</taxon>
        <taxon>Pseudomonadota</taxon>
        <taxon>Alphaproteobacteria</taxon>
        <taxon>Rhodobacterales</taxon>
        <taxon>Roseobacteraceae</taxon>
        <taxon>Rubellimicrobium</taxon>
    </lineage>
</organism>
<feature type="transmembrane region" description="Helical" evidence="5">
    <location>
        <begin position="88"/>
        <end position="109"/>
    </location>
</feature>
<dbReference type="Proteomes" id="UP000305887">
    <property type="component" value="Unassembled WGS sequence"/>
</dbReference>
<dbReference type="InterPro" id="IPR000620">
    <property type="entry name" value="EamA_dom"/>
</dbReference>
<evidence type="ECO:0000313" key="8">
    <source>
        <dbReference type="Proteomes" id="UP000305887"/>
    </source>
</evidence>
<evidence type="ECO:0000256" key="3">
    <source>
        <dbReference type="ARBA" id="ARBA00022989"/>
    </source>
</evidence>
<dbReference type="SUPFAM" id="SSF103481">
    <property type="entry name" value="Multidrug resistance efflux transporter EmrE"/>
    <property type="match status" value="2"/>
</dbReference>
<feature type="transmembrane region" description="Helical" evidence="5">
    <location>
        <begin position="212"/>
        <end position="233"/>
    </location>
</feature>
<feature type="transmembrane region" description="Helical" evidence="5">
    <location>
        <begin position="173"/>
        <end position="192"/>
    </location>
</feature>
<comment type="subcellular location">
    <subcellularLocation>
        <location evidence="1">Membrane</location>
        <topology evidence="1">Multi-pass membrane protein</topology>
    </subcellularLocation>
</comment>
<feature type="transmembrane region" description="Helical" evidence="5">
    <location>
        <begin position="265"/>
        <end position="287"/>
    </location>
</feature>
<feature type="transmembrane region" description="Helical" evidence="5">
    <location>
        <begin position="116"/>
        <end position="136"/>
    </location>
</feature>
<feature type="transmembrane region" description="Helical" evidence="5">
    <location>
        <begin position="142"/>
        <end position="161"/>
    </location>
</feature>
<evidence type="ECO:0000313" key="7">
    <source>
        <dbReference type="EMBL" id="TNC48568.1"/>
    </source>
</evidence>
<reference evidence="7 8" key="1">
    <citation type="submission" date="2019-06" db="EMBL/GenBank/DDBJ databases">
        <title>YIM 131921 draft genome.</title>
        <authorList>
            <person name="Jiang L."/>
        </authorList>
    </citation>
    <scope>NUCLEOTIDE SEQUENCE [LARGE SCALE GENOMIC DNA]</scope>
    <source>
        <strain evidence="7 8">YIM 131921</strain>
    </source>
</reference>
<evidence type="ECO:0000259" key="6">
    <source>
        <dbReference type="Pfam" id="PF00892"/>
    </source>
</evidence>
<dbReference type="EMBL" id="VDFU01000016">
    <property type="protein sequence ID" value="TNC48568.1"/>
    <property type="molecule type" value="Genomic_DNA"/>
</dbReference>
<dbReference type="AlphaFoldDB" id="A0A5C4MV94"/>
<keyword evidence="4 5" id="KW-0472">Membrane</keyword>